<proteinExistence type="predicted"/>
<dbReference type="InterPro" id="IPR016047">
    <property type="entry name" value="M23ase_b-sheet_dom"/>
</dbReference>
<dbReference type="EMBL" id="DQVE01000001">
    <property type="protein sequence ID" value="HIP97745.1"/>
    <property type="molecule type" value="Genomic_DNA"/>
</dbReference>
<dbReference type="InterPro" id="IPR011055">
    <property type="entry name" value="Dup_hybrid_motif"/>
</dbReference>
<dbReference type="Proteomes" id="UP000606463">
    <property type="component" value="Unassembled WGS sequence"/>
</dbReference>
<evidence type="ECO:0000313" key="4">
    <source>
        <dbReference type="Proteomes" id="UP000606463"/>
    </source>
</evidence>
<sequence length="279" mass="31591">MVRLLLLTLLPLFLFGTEICTLSFKGFSGNVGLLKCRNLKPVTYRVDISNGKEVRSFLYSYPNNIDYLPFAVPFFWSGNITLTFYREGFKLARVNFKVEPLSRGISRLKVSYKTDTKRVSRDYSLIRKVLRTYSPVRYYESRPLFPLEFFKRISSPYGVRRFVNGKPAGFHKGVDFAAPYGEKIFAVLSGKVILARKLALTGNTIVIDHGWGLMTLYAHLSRIEIKEGEFVKQGEVIGRVGSSGRSTGPHLHFGVYLNDIAIDPLNFLKTGLRPAKDGN</sequence>
<dbReference type="CDD" id="cd12797">
    <property type="entry name" value="M23_peptidase"/>
    <property type="match status" value="1"/>
</dbReference>
<dbReference type="Gene3D" id="2.70.70.10">
    <property type="entry name" value="Glucose Permease (Domain IIA)"/>
    <property type="match status" value="1"/>
</dbReference>
<protein>
    <submittedName>
        <fullName evidence="3">M23 family metallopeptidase</fullName>
    </submittedName>
</protein>
<dbReference type="InterPro" id="IPR050570">
    <property type="entry name" value="Cell_wall_metabolism_enzyme"/>
</dbReference>
<dbReference type="AlphaFoldDB" id="A0A9D0YP42"/>
<evidence type="ECO:0000313" key="3">
    <source>
        <dbReference type="EMBL" id="HIP97745.1"/>
    </source>
</evidence>
<feature type="domain" description="M23ase beta-sheet core" evidence="2">
    <location>
        <begin position="170"/>
        <end position="264"/>
    </location>
</feature>
<dbReference type="SUPFAM" id="SSF51261">
    <property type="entry name" value="Duplicated hybrid motif"/>
    <property type="match status" value="1"/>
</dbReference>
<comment type="caution">
    <text evidence="3">The sequence shown here is derived from an EMBL/GenBank/DDBJ whole genome shotgun (WGS) entry which is preliminary data.</text>
</comment>
<evidence type="ECO:0000259" key="2">
    <source>
        <dbReference type="Pfam" id="PF01551"/>
    </source>
</evidence>
<keyword evidence="1" id="KW-0732">Signal</keyword>
<organism evidence="3 4">
    <name type="scientific">Aquifex aeolicus</name>
    <dbReference type="NCBI Taxonomy" id="63363"/>
    <lineage>
        <taxon>Bacteria</taxon>
        <taxon>Pseudomonadati</taxon>
        <taxon>Aquificota</taxon>
        <taxon>Aquificia</taxon>
        <taxon>Aquificales</taxon>
        <taxon>Aquificaceae</taxon>
        <taxon>Aquifex</taxon>
    </lineage>
</organism>
<dbReference type="PANTHER" id="PTHR21666">
    <property type="entry name" value="PEPTIDASE-RELATED"/>
    <property type="match status" value="1"/>
</dbReference>
<dbReference type="PANTHER" id="PTHR21666:SF289">
    <property type="entry name" value="L-ALA--D-GLU ENDOPEPTIDASE"/>
    <property type="match status" value="1"/>
</dbReference>
<dbReference type="Pfam" id="PF01551">
    <property type="entry name" value="Peptidase_M23"/>
    <property type="match status" value="1"/>
</dbReference>
<evidence type="ECO:0000256" key="1">
    <source>
        <dbReference type="ARBA" id="ARBA00022729"/>
    </source>
</evidence>
<name>A0A9D0YP42_AQUAO</name>
<gene>
    <name evidence="3" type="ORF">EYH37_00010</name>
</gene>
<reference evidence="3" key="1">
    <citation type="journal article" date="2020" name="ISME J.">
        <title>Gammaproteobacteria mediating utilization of methyl-, sulfur- and petroleum organic compounds in deep ocean hydrothermal plumes.</title>
        <authorList>
            <person name="Zhou Z."/>
            <person name="Liu Y."/>
            <person name="Pan J."/>
            <person name="Cron B.R."/>
            <person name="Toner B.M."/>
            <person name="Anantharaman K."/>
            <person name="Breier J.A."/>
            <person name="Dick G.J."/>
            <person name="Li M."/>
        </authorList>
    </citation>
    <scope>NUCLEOTIDE SEQUENCE</scope>
    <source>
        <strain evidence="3">SZUA-1501</strain>
    </source>
</reference>
<accession>A0A9D0YP42</accession>
<dbReference type="GO" id="GO:0004222">
    <property type="term" value="F:metalloendopeptidase activity"/>
    <property type="evidence" value="ECO:0007669"/>
    <property type="project" value="TreeGrafter"/>
</dbReference>